<dbReference type="InterPro" id="IPR017938">
    <property type="entry name" value="Riboflavin_synthase-like_b-brl"/>
</dbReference>
<keyword evidence="8" id="KW-0677">Repeat</keyword>
<evidence type="ECO:0000256" key="2">
    <source>
        <dbReference type="ARBA" id="ARBA00002803"/>
    </source>
</evidence>
<evidence type="ECO:0000256" key="6">
    <source>
        <dbReference type="ARBA" id="ARBA00022619"/>
    </source>
</evidence>
<dbReference type="EC" id="2.5.1.9" evidence="4"/>
<keyword evidence="7" id="KW-0808">Transferase</keyword>
<feature type="non-terminal residue" evidence="10">
    <location>
        <position position="77"/>
    </location>
</feature>
<evidence type="ECO:0000256" key="4">
    <source>
        <dbReference type="ARBA" id="ARBA00012827"/>
    </source>
</evidence>
<dbReference type="SUPFAM" id="SSF63380">
    <property type="entry name" value="Riboflavin synthase domain-like"/>
    <property type="match status" value="1"/>
</dbReference>
<dbReference type="InterPro" id="IPR026017">
    <property type="entry name" value="Lumazine-bd_dom"/>
</dbReference>
<organism evidence="10">
    <name type="scientific">marine metagenome</name>
    <dbReference type="NCBI Taxonomy" id="408172"/>
    <lineage>
        <taxon>unclassified sequences</taxon>
        <taxon>metagenomes</taxon>
        <taxon>ecological metagenomes</taxon>
    </lineage>
</organism>
<comment type="pathway">
    <text evidence="3">Cofactor biosynthesis; riboflavin biosynthesis; riboflavin from 2-hydroxy-3-oxobutyl phosphate and 5-amino-6-(D-ribitylamino)uracil: step 2/2.</text>
</comment>
<feature type="domain" description="Lumazine-binding" evidence="9">
    <location>
        <begin position="1"/>
        <end position="77"/>
    </location>
</feature>
<dbReference type="InterPro" id="IPR023366">
    <property type="entry name" value="ATP_synth_asu-like_sf"/>
</dbReference>
<name>A0A382KHB2_9ZZZZ</name>
<dbReference type="AlphaFoldDB" id="A0A382KHB2"/>
<accession>A0A382KHB2</accession>
<keyword evidence="6" id="KW-0686">Riboflavin biosynthesis</keyword>
<evidence type="ECO:0000256" key="8">
    <source>
        <dbReference type="ARBA" id="ARBA00022737"/>
    </source>
</evidence>
<evidence type="ECO:0000256" key="5">
    <source>
        <dbReference type="ARBA" id="ARBA00013950"/>
    </source>
</evidence>
<dbReference type="GO" id="GO:0004746">
    <property type="term" value="F:riboflavin synthase activity"/>
    <property type="evidence" value="ECO:0007669"/>
    <property type="project" value="UniProtKB-EC"/>
</dbReference>
<dbReference type="PROSITE" id="PS51177">
    <property type="entry name" value="LUMAZINE_BIND"/>
    <property type="match status" value="1"/>
</dbReference>
<evidence type="ECO:0000256" key="7">
    <source>
        <dbReference type="ARBA" id="ARBA00022679"/>
    </source>
</evidence>
<dbReference type="InterPro" id="IPR001783">
    <property type="entry name" value="Lumazine-bd"/>
</dbReference>
<dbReference type="GO" id="GO:0009231">
    <property type="term" value="P:riboflavin biosynthetic process"/>
    <property type="evidence" value="ECO:0007669"/>
    <property type="project" value="UniProtKB-KW"/>
</dbReference>
<protein>
    <recommendedName>
        <fullName evidence="5">Riboflavin synthase</fullName>
        <ecNumber evidence="4">2.5.1.9</ecNumber>
    </recommendedName>
</protein>
<reference evidence="10" key="1">
    <citation type="submission" date="2018-05" db="EMBL/GenBank/DDBJ databases">
        <authorList>
            <person name="Lanie J.A."/>
            <person name="Ng W.-L."/>
            <person name="Kazmierczak K.M."/>
            <person name="Andrzejewski T.M."/>
            <person name="Davidsen T.M."/>
            <person name="Wayne K.J."/>
            <person name="Tettelin H."/>
            <person name="Glass J.I."/>
            <person name="Rusch D."/>
            <person name="Podicherti R."/>
            <person name="Tsui H.-C.T."/>
            <person name="Winkler M.E."/>
        </authorList>
    </citation>
    <scope>NUCLEOTIDE SEQUENCE</scope>
</reference>
<comment type="function">
    <text evidence="2">Catalyzes the dismutation of two molecules of 6,7-dimethyl-8-ribityllumazine, resulting in the formation of riboflavin and 5-amino-6-(D-ribitylamino)uracil.</text>
</comment>
<gene>
    <name evidence="10" type="ORF">METZ01_LOCUS275191</name>
</gene>
<sequence length="77" mass="8157">MFTGIIEATGTVSSLHQVGLESWLTISSHKLDLGDVKAGDSVAINGCCLTVAKLKDNCFSTYVSQETQRSTTFGSLS</sequence>
<evidence type="ECO:0000256" key="1">
    <source>
        <dbReference type="ARBA" id="ARBA00000968"/>
    </source>
</evidence>
<dbReference type="PANTHER" id="PTHR21098">
    <property type="entry name" value="RIBOFLAVIN SYNTHASE ALPHA CHAIN"/>
    <property type="match status" value="1"/>
</dbReference>
<evidence type="ECO:0000256" key="3">
    <source>
        <dbReference type="ARBA" id="ARBA00004887"/>
    </source>
</evidence>
<dbReference type="EMBL" id="UINC01079893">
    <property type="protein sequence ID" value="SVC22337.1"/>
    <property type="molecule type" value="Genomic_DNA"/>
</dbReference>
<dbReference type="PANTHER" id="PTHR21098:SF12">
    <property type="entry name" value="RIBOFLAVIN SYNTHASE"/>
    <property type="match status" value="1"/>
</dbReference>
<dbReference type="Pfam" id="PF00677">
    <property type="entry name" value="Lum_binding"/>
    <property type="match status" value="1"/>
</dbReference>
<proteinExistence type="predicted"/>
<dbReference type="Gene3D" id="2.40.30.20">
    <property type="match status" value="1"/>
</dbReference>
<feature type="non-terminal residue" evidence="10">
    <location>
        <position position="1"/>
    </location>
</feature>
<evidence type="ECO:0000313" key="10">
    <source>
        <dbReference type="EMBL" id="SVC22337.1"/>
    </source>
</evidence>
<evidence type="ECO:0000259" key="9">
    <source>
        <dbReference type="PROSITE" id="PS51177"/>
    </source>
</evidence>
<comment type="catalytic activity">
    <reaction evidence="1">
        <text>2 6,7-dimethyl-8-(1-D-ribityl)lumazine + H(+) = 5-amino-6-(D-ribitylamino)uracil + riboflavin</text>
        <dbReference type="Rhea" id="RHEA:20772"/>
        <dbReference type="ChEBI" id="CHEBI:15378"/>
        <dbReference type="ChEBI" id="CHEBI:15934"/>
        <dbReference type="ChEBI" id="CHEBI:57986"/>
        <dbReference type="ChEBI" id="CHEBI:58201"/>
        <dbReference type="EC" id="2.5.1.9"/>
    </reaction>
</comment>